<protein>
    <submittedName>
        <fullName evidence="1">Uncharacterized protein</fullName>
    </submittedName>
</protein>
<dbReference type="EMBL" id="MU005989">
    <property type="protein sequence ID" value="KAF2859710.1"/>
    <property type="molecule type" value="Genomic_DNA"/>
</dbReference>
<keyword evidence="2" id="KW-1185">Reference proteome</keyword>
<dbReference type="Proteomes" id="UP000799421">
    <property type="component" value="Unassembled WGS sequence"/>
</dbReference>
<dbReference type="AlphaFoldDB" id="A0A6A7BWV0"/>
<evidence type="ECO:0000313" key="1">
    <source>
        <dbReference type="EMBL" id="KAF2859710.1"/>
    </source>
</evidence>
<sequence length="76" mass="8539">MGSSCLALVAVAAEFAKIPLPHIALVASTFLETLRRLLGCRFREWSSVEPVSPDSTFERDFLIYTRNYTGSKEEEN</sequence>
<name>A0A6A7BWV0_9PEZI</name>
<reference evidence="1" key="1">
    <citation type="journal article" date="2020" name="Stud. Mycol.">
        <title>101 Dothideomycetes genomes: a test case for predicting lifestyles and emergence of pathogens.</title>
        <authorList>
            <person name="Haridas S."/>
            <person name="Albert R."/>
            <person name="Binder M."/>
            <person name="Bloem J."/>
            <person name="Labutti K."/>
            <person name="Salamov A."/>
            <person name="Andreopoulos B."/>
            <person name="Baker S."/>
            <person name="Barry K."/>
            <person name="Bills G."/>
            <person name="Bluhm B."/>
            <person name="Cannon C."/>
            <person name="Castanera R."/>
            <person name="Culley D."/>
            <person name="Daum C."/>
            <person name="Ezra D."/>
            <person name="Gonzalez J."/>
            <person name="Henrissat B."/>
            <person name="Kuo A."/>
            <person name="Liang C."/>
            <person name="Lipzen A."/>
            <person name="Lutzoni F."/>
            <person name="Magnuson J."/>
            <person name="Mondo S."/>
            <person name="Nolan M."/>
            <person name="Ohm R."/>
            <person name="Pangilinan J."/>
            <person name="Park H.-J."/>
            <person name="Ramirez L."/>
            <person name="Alfaro M."/>
            <person name="Sun H."/>
            <person name="Tritt A."/>
            <person name="Yoshinaga Y."/>
            <person name="Zwiers L.-H."/>
            <person name="Turgeon B."/>
            <person name="Goodwin S."/>
            <person name="Spatafora J."/>
            <person name="Crous P."/>
            <person name="Grigoriev I."/>
        </authorList>
    </citation>
    <scope>NUCLEOTIDE SEQUENCE</scope>
    <source>
        <strain evidence="1">CBS 480.64</strain>
    </source>
</reference>
<organism evidence="1 2">
    <name type="scientific">Piedraia hortae CBS 480.64</name>
    <dbReference type="NCBI Taxonomy" id="1314780"/>
    <lineage>
        <taxon>Eukaryota</taxon>
        <taxon>Fungi</taxon>
        <taxon>Dikarya</taxon>
        <taxon>Ascomycota</taxon>
        <taxon>Pezizomycotina</taxon>
        <taxon>Dothideomycetes</taxon>
        <taxon>Dothideomycetidae</taxon>
        <taxon>Capnodiales</taxon>
        <taxon>Piedraiaceae</taxon>
        <taxon>Piedraia</taxon>
    </lineage>
</organism>
<evidence type="ECO:0000313" key="2">
    <source>
        <dbReference type="Proteomes" id="UP000799421"/>
    </source>
</evidence>
<gene>
    <name evidence="1" type="ORF">K470DRAFT_258556</name>
</gene>
<proteinExistence type="predicted"/>
<accession>A0A6A7BWV0</accession>